<dbReference type="Proteomes" id="UP000027222">
    <property type="component" value="Unassembled WGS sequence"/>
</dbReference>
<gene>
    <name evidence="1" type="ORF">GALMADRAFT_147568</name>
</gene>
<evidence type="ECO:0000313" key="1">
    <source>
        <dbReference type="EMBL" id="KDR66925.1"/>
    </source>
</evidence>
<sequence>MLSAPGNIPPHTFAAQTGLVLRLDELRVVGMELLYLTSMRATGMFWRLRTLVLEMTYCESHQRNDEMFWDIVKNASKTLEHFFLRHGFANTTYLDDDYYQSVGVDDLPHLQTIKISESAVNYSGFKELLRIAHFLTASKQDSNLQASKCRDNSVLVPESR</sequence>
<proteinExistence type="predicted"/>
<evidence type="ECO:0000313" key="2">
    <source>
        <dbReference type="Proteomes" id="UP000027222"/>
    </source>
</evidence>
<accession>A0A067S7T5</accession>
<organism evidence="1 2">
    <name type="scientific">Galerina marginata (strain CBS 339.88)</name>
    <dbReference type="NCBI Taxonomy" id="685588"/>
    <lineage>
        <taxon>Eukaryota</taxon>
        <taxon>Fungi</taxon>
        <taxon>Dikarya</taxon>
        <taxon>Basidiomycota</taxon>
        <taxon>Agaricomycotina</taxon>
        <taxon>Agaricomycetes</taxon>
        <taxon>Agaricomycetidae</taxon>
        <taxon>Agaricales</taxon>
        <taxon>Agaricineae</taxon>
        <taxon>Strophariaceae</taxon>
        <taxon>Galerina</taxon>
    </lineage>
</organism>
<name>A0A067S7T5_GALM3</name>
<protein>
    <submittedName>
        <fullName evidence="1">Uncharacterized protein</fullName>
    </submittedName>
</protein>
<keyword evidence="2" id="KW-1185">Reference proteome</keyword>
<dbReference type="AlphaFoldDB" id="A0A067S7T5"/>
<dbReference type="HOGENOM" id="CLU_1652276_0_0_1"/>
<dbReference type="EMBL" id="KL142419">
    <property type="protein sequence ID" value="KDR66925.1"/>
    <property type="molecule type" value="Genomic_DNA"/>
</dbReference>
<reference evidence="2" key="1">
    <citation type="journal article" date="2014" name="Proc. Natl. Acad. Sci. U.S.A.">
        <title>Extensive sampling of basidiomycete genomes demonstrates inadequacy of the white-rot/brown-rot paradigm for wood decay fungi.</title>
        <authorList>
            <person name="Riley R."/>
            <person name="Salamov A.A."/>
            <person name="Brown D.W."/>
            <person name="Nagy L.G."/>
            <person name="Floudas D."/>
            <person name="Held B.W."/>
            <person name="Levasseur A."/>
            <person name="Lombard V."/>
            <person name="Morin E."/>
            <person name="Otillar R."/>
            <person name="Lindquist E.A."/>
            <person name="Sun H."/>
            <person name="LaButti K.M."/>
            <person name="Schmutz J."/>
            <person name="Jabbour D."/>
            <person name="Luo H."/>
            <person name="Baker S.E."/>
            <person name="Pisabarro A.G."/>
            <person name="Walton J.D."/>
            <person name="Blanchette R.A."/>
            <person name="Henrissat B."/>
            <person name="Martin F."/>
            <person name="Cullen D."/>
            <person name="Hibbett D.S."/>
            <person name="Grigoriev I.V."/>
        </authorList>
    </citation>
    <scope>NUCLEOTIDE SEQUENCE [LARGE SCALE GENOMIC DNA]</scope>
    <source>
        <strain evidence="2">CBS 339.88</strain>
    </source>
</reference>